<gene>
    <name evidence="2" type="ORF">MELIAE_LOCUS5659</name>
</gene>
<dbReference type="AlphaFoldDB" id="A0A9P0B2J0"/>
<evidence type="ECO:0000313" key="3">
    <source>
        <dbReference type="Proteomes" id="UP001154078"/>
    </source>
</evidence>
<keyword evidence="3" id="KW-1185">Reference proteome</keyword>
<sequence length="368" mass="41709">MDKISSDGAPSIKKEKLDGDIKDFAENAMNELLGWYGYENSDEHKRVGKIYRSNSDCNSSESEFPKLPDECVWCGKSVKESLGLKSTIASFCSEMCFSQSRRANFKKTKTCDWCRNVKNTICYVDFQDGAQLQFCSEKCLNQYKMHIFCRETSAHLEQHPHLYEDDATSGMLITPDLWMKNCKSPVPRPITSPPEPQTAPLSLIAVAPPTKLMGRRTKRVRDNKVMRTRKQYSSTVTNSSDVCEAPQDLRVRHDTPADVEAETKIPALQDSDETLPKPTETSLRQSFEGLLPPATILLPYPIFLPVPIPIPIPLPILRQSVKNVDASSQTDFTEYSTSQNEVPEVNKTCRSLRIRKEKVLKKKLILRK</sequence>
<accession>A0A9P0B2J0</accession>
<dbReference type="GO" id="GO:0005634">
    <property type="term" value="C:nucleus"/>
    <property type="evidence" value="ECO:0007669"/>
    <property type="project" value="TreeGrafter"/>
</dbReference>
<dbReference type="Pfam" id="PF15279">
    <property type="entry name" value="SOBP"/>
    <property type="match status" value="1"/>
</dbReference>
<dbReference type="GO" id="GO:0048513">
    <property type="term" value="P:animal organ development"/>
    <property type="evidence" value="ECO:0007669"/>
    <property type="project" value="TreeGrafter"/>
</dbReference>
<organism evidence="2 3">
    <name type="scientific">Brassicogethes aeneus</name>
    <name type="common">Rape pollen beetle</name>
    <name type="synonym">Meligethes aeneus</name>
    <dbReference type="NCBI Taxonomy" id="1431903"/>
    <lineage>
        <taxon>Eukaryota</taxon>
        <taxon>Metazoa</taxon>
        <taxon>Ecdysozoa</taxon>
        <taxon>Arthropoda</taxon>
        <taxon>Hexapoda</taxon>
        <taxon>Insecta</taxon>
        <taxon>Pterygota</taxon>
        <taxon>Neoptera</taxon>
        <taxon>Endopterygota</taxon>
        <taxon>Coleoptera</taxon>
        <taxon>Polyphaga</taxon>
        <taxon>Cucujiformia</taxon>
        <taxon>Nitidulidae</taxon>
        <taxon>Meligethinae</taxon>
        <taxon>Brassicogethes</taxon>
    </lineage>
</organism>
<feature type="domain" description="TRASH" evidence="1">
    <location>
        <begin position="111"/>
        <end position="147"/>
    </location>
</feature>
<dbReference type="PANTHER" id="PTHR23186">
    <property type="entry name" value="RETINOIC ACID-INDUCED PROTEIN 2"/>
    <property type="match status" value="1"/>
</dbReference>
<evidence type="ECO:0000259" key="1">
    <source>
        <dbReference type="SMART" id="SM00746"/>
    </source>
</evidence>
<dbReference type="OrthoDB" id="6250723at2759"/>
<evidence type="ECO:0000313" key="2">
    <source>
        <dbReference type="EMBL" id="CAH0553738.1"/>
    </source>
</evidence>
<dbReference type="InterPro" id="IPR011017">
    <property type="entry name" value="TRASH_dom"/>
</dbReference>
<reference evidence="2" key="1">
    <citation type="submission" date="2021-12" db="EMBL/GenBank/DDBJ databases">
        <authorList>
            <person name="King R."/>
        </authorList>
    </citation>
    <scope>NUCLEOTIDE SEQUENCE</scope>
</reference>
<dbReference type="EMBL" id="OV121134">
    <property type="protein sequence ID" value="CAH0553738.1"/>
    <property type="molecule type" value="Genomic_DNA"/>
</dbReference>
<protein>
    <recommendedName>
        <fullName evidence="1">TRASH domain-containing protein</fullName>
    </recommendedName>
</protein>
<dbReference type="Proteomes" id="UP001154078">
    <property type="component" value="Chromosome 3"/>
</dbReference>
<feature type="domain" description="TRASH" evidence="1">
    <location>
        <begin position="71"/>
        <end position="104"/>
    </location>
</feature>
<dbReference type="SMART" id="SM00746">
    <property type="entry name" value="TRASH"/>
    <property type="match status" value="2"/>
</dbReference>
<proteinExistence type="predicted"/>
<dbReference type="PANTHER" id="PTHR23186:SF4">
    <property type="entry name" value="GH22790P"/>
    <property type="match status" value="1"/>
</dbReference>
<dbReference type="InterPro" id="IPR026092">
    <property type="entry name" value="RAI2/SOBP"/>
</dbReference>
<name>A0A9P0B2J0_BRAAE</name>